<proteinExistence type="predicted"/>
<dbReference type="AlphaFoldDB" id="A0A7G9RA61"/>
<evidence type="ECO:0000259" key="1">
    <source>
        <dbReference type="Pfam" id="PF12680"/>
    </source>
</evidence>
<dbReference type="Pfam" id="PF12680">
    <property type="entry name" value="SnoaL_2"/>
    <property type="match status" value="1"/>
</dbReference>
<name>A0A7G9RA61_9ACTN</name>
<dbReference type="InterPro" id="IPR032710">
    <property type="entry name" value="NTF2-like_dom_sf"/>
</dbReference>
<gene>
    <name evidence="2" type="ORF">H9L09_18760</name>
</gene>
<dbReference type="EMBL" id="CP060713">
    <property type="protein sequence ID" value="QNN52486.1"/>
    <property type="molecule type" value="Genomic_DNA"/>
</dbReference>
<protein>
    <submittedName>
        <fullName evidence="2">Nuclear transport factor 2 family protein</fullName>
    </submittedName>
</protein>
<keyword evidence="3" id="KW-1185">Reference proteome</keyword>
<dbReference type="Gene3D" id="3.10.450.50">
    <property type="match status" value="1"/>
</dbReference>
<dbReference type="InterPro" id="IPR037401">
    <property type="entry name" value="SnoaL-like"/>
</dbReference>
<organism evidence="2 3">
    <name type="scientific">Nocardioides mesophilus</name>
    <dbReference type="NCBI Taxonomy" id="433659"/>
    <lineage>
        <taxon>Bacteria</taxon>
        <taxon>Bacillati</taxon>
        <taxon>Actinomycetota</taxon>
        <taxon>Actinomycetes</taxon>
        <taxon>Propionibacteriales</taxon>
        <taxon>Nocardioidaceae</taxon>
        <taxon>Nocardioides</taxon>
    </lineage>
</organism>
<evidence type="ECO:0000313" key="2">
    <source>
        <dbReference type="EMBL" id="QNN52486.1"/>
    </source>
</evidence>
<reference evidence="2 3" key="1">
    <citation type="submission" date="2020-08" db="EMBL/GenBank/DDBJ databases">
        <title>Genome sequence of Nocardioides mesophilus KACC 16243T.</title>
        <authorList>
            <person name="Hyun D.-W."/>
            <person name="Bae J.-W."/>
        </authorList>
    </citation>
    <scope>NUCLEOTIDE SEQUENCE [LARGE SCALE GENOMIC DNA]</scope>
    <source>
        <strain evidence="2 3">KACC 16243</strain>
    </source>
</reference>
<sequence>MAGVIMDRSAFLARVLEATNAHDVERIVGCFTPDYVNQTPCHPARGFTGTEQVRRNWTAILAAVPDLEATVVDEVTSGDHVWSEWEMRGTRRDHTPHLMRGVMIFGVDGDRARSCRFYLEPVAGDELTADDFLATLGTGGAP</sequence>
<dbReference type="KEGG" id="nmes:H9L09_18760"/>
<accession>A0A7G9RA61</accession>
<dbReference type="Proteomes" id="UP000515947">
    <property type="component" value="Chromosome"/>
</dbReference>
<dbReference type="SUPFAM" id="SSF54427">
    <property type="entry name" value="NTF2-like"/>
    <property type="match status" value="1"/>
</dbReference>
<evidence type="ECO:0000313" key="3">
    <source>
        <dbReference type="Proteomes" id="UP000515947"/>
    </source>
</evidence>
<feature type="domain" description="SnoaL-like" evidence="1">
    <location>
        <begin position="13"/>
        <end position="111"/>
    </location>
</feature>